<dbReference type="EMBL" id="GBRH01248706">
    <property type="protein sequence ID" value="JAD49189.1"/>
    <property type="molecule type" value="Transcribed_RNA"/>
</dbReference>
<evidence type="ECO:0000256" key="1">
    <source>
        <dbReference type="SAM" id="Phobius"/>
    </source>
</evidence>
<evidence type="ECO:0000313" key="2">
    <source>
        <dbReference type="EMBL" id="JAD49189.1"/>
    </source>
</evidence>
<feature type="transmembrane region" description="Helical" evidence="1">
    <location>
        <begin position="21"/>
        <end position="48"/>
    </location>
</feature>
<accession>A0A0A9AC11</accession>
<protein>
    <submittedName>
        <fullName evidence="2">Uncharacterized protein</fullName>
    </submittedName>
</protein>
<dbReference type="AlphaFoldDB" id="A0A0A9AC11"/>
<reference evidence="2" key="2">
    <citation type="journal article" date="2015" name="Data Brief">
        <title>Shoot transcriptome of the giant reed, Arundo donax.</title>
        <authorList>
            <person name="Barrero R.A."/>
            <person name="Guerrero F.D."/>
            <person name="Moolhuijzen P."/>
            <person name="Goolsby J.A."/>
            <person name="Tidwell J."/>
            <person name="Bellgard S.E."/>
            <person name="Bellgard M.I."/>
        </authorList>
    </citation>
    <scope>NUCLEOTIDE SEQUENCE</scope>
    <source>
        <tissue evidence="2">Shoot tissue taken approximately 20 cm above the soil surface</tissue>
    </source>
</reference>
<organism evidence="2">
    <name type="scientific">Arundo donax</name>
    <name type="common">Giant reed</name>
    <name type="synonym">Donax arundinaceus</name>
    <dbReference type="NCBI Taxonomy" id="35708"/>
    <lineage>
        <taxon>Eukaryota</taxon>
        <taxon>Viridiplantae</taxon>
        <taxon>Streptophyta</taxon>
        <taxon>Embryophyta</taxon>
        <taxon>Tracheophyta</taxon>
        <taxon>Spermatophyta</taxon>
        <taxon>Magnoliopsida</taxon>
        <taxon>Liliopsida</taxon>
        <taxon>Poales</taxon>
        <taxon>Poaceae</taxon>
        <taxon>PACMAD clade</taxon>
        <taxon>Arundinoideae</taxon>
        <taxon>Arundineae</taxon>
        <taxon>Arundo</taxon>
    </lineage>
</organism>
<proteinExistence type="predicted"/>
<keyword evidence="1" id="KW-0472">Membrane</keyword>
<sequence length="50" mass="5926">MLRSQFVNIYFIIHGLQERSVFVQTWCFLMHAVFLSLSVMVGLFPVMYLL</sequence>
<name>A0A0A9AC11_ARUDO</name>
<keyword evidence="1" id="KW-0812">Transmembrane</keyword>
<reference evidence="2" key="1">
    <citation type="submission" date="2014-09" db="EMBL/GenBank/DDBJ databases">
        <authorList>
            <person name="Magalhaes I.L.F."/>
            <person name="Oliveira U."/>
            <person name="Santos F.R."/>
            <person name="Vidigal T.H.D.A."/>
            <person name="Brescovit A.D."/>
            <person name="Santos A.J."/>
        </authorList>
    </citation>
    <scope>NUCLEOTIDE SEQUENCE</scope>
    <source>
        <tissue evidence="2">Shoot tissue taken approximately 20 cm above the soil surface</tissue>
    </source>
</reference>
<keyword evidence="1" id="KW-1133">Transmembrane helix</keyword>